<keyword evidence="3" id="KW-1185">Reference proteome</keyword>
<protein>
    <submittedName>
        <fullName evidence="2">Uncharacterized protein</fullName>
    </submittedName>
</protein>
<feature type="compositionally biased region" description="Polar residues" evidence="1">
    <location>
        <begin position="190"/>
        <end position="208"/>
    </location>
</feature>
<dbReference type="VEuPathDB" id="TriTrypDB:BSAL_63010"/>
<dbReference type="AlphaFoldDB" id="A0A0S4KEC9"/>
<accession>A0A0S4KEC9</accession>
<dbReference type="EMBL" id="CYKH01000336">
    <property type="protein sequence ID" value="CUI13128.1"/>
    <property type="molecule type" value="Genomic_DNA"/>
</dbReference>
<sequence length="257" mass="27842">MATILRPTMANLPRVCQSPCAPVRSTKPSVNRNQKTATAIDLVGEESIRQQYKRPEEVTSTEEALASYNTQQLIQESLSLSPQQYSKIAGAIVRAGHGLRRSESRLSTVPKDVDGNLLSMSHKPVNADVLQSQIKDEVDDWKVKGRAAAHAKALEVAKKYVTHGNRTNLQKYVDFMKGTWAPKPLPPQSPKQHQQHAQSRRASQTLFQSGYVAFGGSEPTESTHSPHPSATPVGHTPSAVSPGAISPTPKPSSDGSP</sequence>
<reference evidence="3" key="1">
    <citation type="submission" date="2015-09" db="EMBL/GenBank/DDBJ databases">
        <authorList>
            <consortium name="Pathogen Informatics"/>
        </authorList>
    </citation>
    <scope>NUCLEOTIDE SEQUENCE [LARGE SCALE GENOMIC DNA]</scope>
    <source>
        <strain evidence="3">Lake Konstanz</strain>
    </source>
</reference>
<feature type="region of interest" description="Disordered" evidence="1">
    <location>
        <begin position="180"/>
        <end position="257"/>
    </location>
</feature>
<proteinExistence type="predicted"/>
<organism evidence="2 3">
    <name type="scientific">Bodo saltans</name>
    <name type="common">Flagellated protozoan</name>
    <dbReference type="NCBI Taxonomy" id="75058"/>
    <lineage>
        <taxon>Eukaryota</taxon>
        <taxon>Discoba</taxon>
        <taxon>Euglenozoa</taxon>
        <taxon>Kinetoplastea</taxon>
        <taxon>Metakinetoplastina</taxon>
        <taxon>Eubodonida</taxon>
        <taxon>Bodonidae</taxon>
        <taxon>Bodo</taxon>
    </lineage>
</organism>
<gene>
    <name evidence="2" type="ORF">BSAL_63010</name>
</gene>
<evidence type="ECO:0000313" key="2">
    <source>
        <dbReference type="EMBL" id="CUI13128.1"/>
    </source>
</evidence>
<feature type="compositionally biased region" description="Polar residues" evidence="1">
    <location>
        <begin position="219"/>
        <end position="228"/>
    </location>
</feature>
<dbReference type="Proteomes" id="UP000051952">
    <property type="component" value="Unassembled WGS sequence"/>
</dbReference>
<feature type="non-terminal residue" evidence="2">
    <location>
        <position position="257"/>
    </location>
</feature>
<name>A0A0S4KEC9_BODSA</name>
<evidence type="ECO:0000256" key="1">
    <source>
        <dbReference type="SAM" id="MobiDB-lite"/>
    </source>
</evidence>
<evidence type="ECO:0000313" key="3">
    <source>
        <dbReference type="Proteomes" id="UP000051952"/>
    </source>
</evidence>